<name>A0ABV3PVB4_9HYPH</name>
<proteinExistence type="predicted"/>
<evidence type="ECO:0000259" key="2">
    <source>
        <dbReference type="Pfam" id="PF01266"/>
    </source>
</evidence>
<evidence type="ECO:0000256" key="1">
    <source>
        <dbReference type="ARBA" id="ARBA00023002"/>
    </source>
</evidence>
<sequence>MARLTYPNYSSHCGWNAMLPAREARAALEGDIRVRYAVIGAGYTGVAAAWRLAELDPTAEIVLLESGSVGEGSSARNSGFLGRRVMPKDASDDMAAKAQILSRYQAEGFDWLKDRIDAHGIDCQLKRTGYIRTAATERGRAVVEAARDIARKNAIPHEVLSRLDLERRIGTAYYTIGLHLEDNYLLQPAALIRGLADALPSQVTLHENTPVLAMRHDDKWRLETPNGVVTADKVVLATNGFITKFGYLKSRLVTIYTYAAVTAAMPDADSRWAGADADWGVLPSHRLGTTLRRIGDNRLMVRSLYSYEDELDEPRVIRALRTRFERRWPALRHVPFEYVWGGTTALTMNGSPWWGRVDEDLYASGGCNGGGIVKGTLLGKHMAEMMTGHGDQSELFASLGLANWIAPEPFRAMGFRVISAYERHRAGLEM</sequence>
<keyword evidence="1 3" id="KW-0560">Oxidoreductase</keyword>
<protein>
    <submittedName>
        <fullName evidence="3">FAD-binding oxidoreductase</fullName>
        <ecNumber evidence="3">1.-.-.-</ecNumber>
    </submittedName>
</protein>
<keyword evidence="4" id="KW-1185">Reference proteome</keyword>
<dbReference type="GO" id="GO:0016491">
    <property type="term" value="F:oxidoreductase activity"/>
    <property type="evidence" value="ECO:0007669"/>
    <property type="project" value="UniProtKB-KW"/>
</dbReference>
<evidence type="ECO:0000313" key="4">
    <source>
        <dbReference type="Proteomes" id="UP001555786"/>
    </source>
</evidence>
<dbReference type="InterPro" id="IPR036188">
    <property type="entry name" value="FAD/NAD-bd_sf"/>
</dbReference>
<dbReference type="PANTHER" id="PTHR13847:SF281">
    <property type="entry name" value="FAD DEPENDENT OXIDOREDUCTASE DOMAIN-CONTAINING PROTEIN"/>
    <property type="match status" value="1"/>
</dbReference>
<dbReference type="Gene3D" id="3.30.9.10">
    <property type="entry name" value="D-Amino Acid Oxidase, subunit A, domain 2"/>
    <property type="match status" value="1"/>
</dbReference>
<organism evidence="3 4">
    <name type="scientific">Labrys neptuniae</name>
    <dbReference type="NCBI Taxonomy" id="376174"/>
    <lineage>
        <taxon>Bacteria</taxon>
        <taxon>Pseudomonadati</taxon>
        <taxon>Pseudomonadota</taxon>
        <taxon>Alphaproteobacteria</taxon>
        <taxon>Hyphomicrobiales</taxon>
        <taxon>Xanthobacteraceae</taxon>
        <taxon>Labrys</taxon>
    </lineage>
</organism>
<evidence type="ECO:0000313" key="3">
    <source>
        <dbReference type="EMBL" id="MEW9309068.1"/>
    </source>
</evidence>
<dbReference type="InterPro" id="IPR006076">
    <property type="entry name" value="FAD-dep_OxRdtase"/>
</dbReference>
<dbReference type="RefSeq" id="WP_367625892.1">
    <property type="nucleotide sequence ID" value="NZ_JBFNQD010000012.1"/>
</dbReference>
<reference evidence="3 4" key="1">
    <citation type="submission" date="2024-07" db="EMBL/GenBank/DDBJ databases">
        <title>Description of Labrys sedimenti sp. nov., isolated from a diclofenac-degrading enrichment culture.</title>
        <authorList>
            <person name="Tancsics A."/>
            <person name="Csepanyi A."/>
        </authorList>
    </citation>
    <scope>NUCLEOTIDE SEQUENCE [LARGE SCALE GENOMIC DNA]</scope>
    <source>
        <strain evidence="3 4">LMG 23578</strain>
    </source>
</reference>
<comment type="caution">
    <text evidence="3">The sequence shown here is derived from an EMBL/GenBank/DDBJ whole genome shotgun (WGS) entry which is preliminary data.</text>
</comment>
<gene>
    <name evidence="3" type="ORF">ABXS05_26195</name>
</gene>
<feature type="domain" description="FAD dependent oxidoreductase" evidence="2">
    <location>
        <begin position="36"/>
        <end position="385"/>
    </location>
</feature>
<dbReference type="Pfam" id="PF01266">
    <property type="entry name" value="DAO"/>
    <property type="match status" value="1"/>
</dbReference>
<dbReference type="SUPFAM" id="SSF51905">
    <property type="entry name" value="FAD/NAD(P)-binding domain"/>
    <property type="match status" value="1"/>
</dbReference>
<dbReference type="EC" id="1.-.-.-" evidence="3"/>
<dbReference type="Proteomes" id="UP001555786">
    <property type="component" value="Unassembled WGS sequence"/>
</dbReference>
<dbReference type="PANTHER" id="PTHR13847">
    <property type="entry name" value="SARCOSINE DEHYDROGENASE-RELATED"/>
    <property type="match status" value="1"/>
</dbReference>
<accession>A0ABV3PVB4</accession>
<dbReference type="EMBL" id="JBFNQD010000012">
    <property type="protein sequence ID" value="MEW9309068.1"/>
    <property type="molecule type" value="Genomic_DNA"/>
</dbReference>
<dbReference type="Gene3D" id="3.50.50.60">
    <property type="entry name" value="FAD/NAD(P)-binding domain"/>
    <property type="match status" value="1"/>
</dbReference>